<evidence type="ECO:0000313" key="18">
    <source>
        <dbReference type="Proteomes" id="UP000634004"/>
    </source>
</evidence>
<feature type="active site" description="Proton acceptor" evidence="13">
    <location>
        <position position="55"/>
    </location>
</feature>
<dbReference type="Pfam" id="PF00768">
    <property type="entry name" value="Peptidase_S11"/>
    <property type="match status" value="1"/>
</dbReference>
<dbReference type="EMBL" id="BMZH01000001">
    <property type="protein sequence ID" value="GHA84095.1"/>
    <property type="molecule type" value="Genomic_DNA"/>
</dbReference>
<evidence type="ECO:0000256" key="3">
    <source>
        <dbReference type="ARBA" id="ARBA00007164"/>
    </source>
</evidence>
<dbReference type="InterPro" id="IPR012338">
    <property type="entry name" value="Beta-lactam/transpept-like"/>
</dbReference>
<dbReference type="Gene3D" id="2.60.410.10">
    <property type="entry name" value="D-Ala-D-Ala carboxypeptidase, C-terminal domain"/>
    <property type="match status" value="1"/>
</dbReference>
<dbReference type="Gene3D" id="3.40.710.10">
    <property type="entry name" value="DD-peptidase/beta-lactamase superfamily"/>
    <property type="match status" value="1"/>
</dbReference>
<evidence type="ECO:0000256" key="7">
    <source>
        <dbReference type="ARBA" id="ARBA00022729"/>
    </source>
</evidence>
<evidence type="ECO:0000256" key="8">
    <source>
        <dbReference type="ARBA" id="ARBA00022801"/>
    </source>
</evidence>
<feature type="active site" evidence="13">
    <location>
        <position position="117"/>
    </location>
</feature>
<keyword evidence="11" id="KW-0961">Cell wall biogenesis/degradation</keyword>
<keyword evidence="9" id="KW-0133">Cell shape</keyword>
<keyword evidence="6" id="KW-0645">Protease</keyword>
<keyword evidence="7" id="KW-0732">Signal</keyword>
<dbReference type="PANTHER" id="PTHR21581">
    <property type="entry name" value="D-ALANYL-D-ALANINE CARBOXYPEPTIDASE"/>
    <property type="match status" value="1"/>
</dbReference>
<proteinExistence type="inferred from homology"/>
<comment type="catalytic activity">
    <reaction evidence="12">
        <text>Preferential cleavage: (Ac)2-L-Lys-D-Ala-|-D-Ala. Also transpeptidation of peptidyl-alanyl moieties that are N-acyl substituents of D-alanine.</text>
        <dbReference type="EC" id="3.4.16.4"/>
    </reaction>
</comment>
<sequence>MFRPLFFTALFVPVAAYGAPIQTDAKQAVIIDHATGIVLFEKEARAPMPPASMTKIMTVQMVLEAIERVDLTYETKLLVSDDAWRRGGAASGSSTMFLDPRSEVRVEDLLRGLIIQSGNDAAITFAEALSGSESAFADAMTRRAHEMGLDSATFRNATGWPNDEHEISALDLAKLTRKQIEDFPAAYAIYSEPDFTWNGTKQGNRNPLLGVFPGADGVKTGATSVAGYGLVASAVRDDERRIIVFNGTDGKSQRSRVAKELMSAAFNEFDVLSLYRSGDRLEDIPVYMGKAKTVGLVLREDVNIGYQRSDRNAVKARIDFTPAPAPVVEGSKIAELVVVKGDVEVARYPLYASDTVARKGLFGRVGASLLQKIRG</sequence>
<dbReference type="InterPro" id="IPR037167">
    <property type="entry name" value="Peptidase_S11_C_sf"/>
</dbReference>
<gene>
    <name evidence="17" type="ORF">GCM10009069_04360</name>
</gene>
<dbReference type="Proteomes" id="UP000634004">
    <property type="component" value="Unassembled WGS sequence"/>
</dbReference>
<evidence type="ECO:0000313" key="17">
    <source>
        <dbReference type="EMBL" id="GHA84095.1"/>
    </source>
</evidence>
<protein>
    <recommendedName>
        <fullName evidence="4">serine-type D-Ala-D-Ala carboxypeptidase</fullName>
        <ecNumber evidence="4">3.4.16.4</ecNumber>
    </recommendedName>
</protein>
<keyword evidence="18" id="KW-1185">Reference proteome</keyword>
<dbReference type="AlphaFoldDB" id="A0A8J3CP40"/>
<dbReference type="InterPro" id="IPR018044">
    <property type="entry name" value="Peptidase_S11"/>
</dbReference>
<comment type="similarity">
    <text evidence="3 15">Belongs to the peptidase S11 family.</text>
</comment>
<reference evidence="17" key="1">
    <citation type="journal article" date="2014" name="Int. J. Syst. Evol. Microbiol.">
        <title>Complete genome sequence of Corynebacterium casei LMG S-19264T (=DSM 44701T), isolated from a smear-ripened cheese.</title>
        <authorList>
            <consortium name="US DOE Joint Genome Institute (JGI-PGF)"/>
            <person name="Walter F."/>
            <person name="Albersmeier A."/>
            <person name="Kalinowski J."/>
            <person name="Ruckert C."/>
        </authorList>
    </citation>
    <scope>NUCLEOTIDE SEQUENCE</scope>
    <source>
        <strain evidence="17">KCTC 32513</strain>
    </source>
</reference>
<feature type="active site" description="Acyl-ester intermediate" evidence="13">
    <location>
        <position position="52"/>
    </location>
</feature>
<evidence type="ECO:0000256" key="5">
    <source>
        <dbReference type="ARBA" id="ARBA00022645"/>
    </source>
</evidence>
<name>A0A8J3CP40_9PROT</name>
<evidence type="ECO:0000256" key="14">
    <source>
        <dbReference type="PIRSR" id="PIRSR618044-2"/>
    </source>
</evidence>
<dbReference type="GO" id="GO:0006508">
    <property type="term" value="P:proteolysis"/>
    <property type="evidence" value="ECO:0007669"/>
    <property type="project" value="UniProtKB-KW"/>
</dbReference>
<dbReference type="InterPro" id="IPR015956">
    <property type="entry name" value="Peniciliin-bd_prot_C_sf"/>
</dbReference>
<dbReference type="EC" id="3.4.16.4" evidence="4"/>
<dbReference type="Pfam" id="PF07943">
    <property type="entry name" value="PBP5_C"/>
    <property type="match status" value="1"/>
</dbReference>
<dbReference type="InterPro" id="IPR001967">
    <property type="entry name" value="Peptidase_S11_N"/>
</dbReference>
<dbReference type="SUPFAM" id="SSF69189">
    <property type="entry name" value="Penicillin-binding protein associated domain"/>
    <property type="match status" value="1"/>
</dbReference>
<dbReference type="PRINTS" id="PR00725">
    <property type="entry name" value="DADACBPTASE1"/>
</dbReference>
<organism evidence="17 18">
    <name type="scientific">Algimonas arctica</name>
    <dbReference type="NCBI Taxonomy" id="1479486"/>
    <lineage>
        <taxon>Bacteria</taxon>
        <taxon>Pseudomonadati</taxon>
        <taxon>Pseudomonadota</taxon>
        <taxon>Alphaproteobacteria</taxon>
        <taxon>Maricaulales</taxon>
        <taxon>Robiginitomaculaceae</taxon>
        <taxon>Algimonas</taxon>
    </lineage>
</organism>
<evidence type="ECO:0000259" key="16">
    <source>
        <dbReference type="SMART" id="SM00936"/>
    </source>
</evidence>
<evidence type="ECO:0000256" key="10">
    <source>
        <dbReference type="ARBA" id="ARBA00022984"/>
    </source>
</evidence>
<dbReference type="SMART" id="SM00936">
    <property type="entry name" value="PBP5_C"/>
    <property type="match status" value="1"/>
</dbReference>
<comment type="caution">
    <text evidence="17">The sequence shown here is derived from an EMBL/GenBank/DDBJ whole genome shotgun (WGS) entry which is preliminary data.</text>
</comment>
<evidence type="ECO:0000256" key="12">
    <source>
        <dbReference type="ARBA" id="ARBA00034000"/>
    </source>
</evidence>
<keyword evidence="10" id="KW-0573">Peptidoglycan synthesis</keyword>
<evidence type="ECO:0000256" key="1">
    <source>
        <dbReference type="ARBA" id="ARBA00003217"/>
    </source>
</evidence>
<feature type="domain" description="Peptidase S11 D-Ala-D-Ala carboxypeptidase A C-terminal" evidence="16">
    <location>
        <begin position="269"/>
        <end position="358"/>
    </location>
</feature>
<accession>A0A8J3CP40</accession>
<dbReference type="UniPathway" id="UPA00219"/>
<evidence type="ECO:0000256" key="13">
    <source>
        <dbReference type="PIRSR" id="PIRSR618044-1"/>
    </source>
</evidence>
<feature type="binding site" evidence="14">
    <location>
        <position position="219"/>
    </location>
    <ligand>
        <name>substrate</name>
    </ligand>
</feature>
<keyword evidence="5 17" id="KW-0121">Carboxypeptidase</keyword>
<evidence type="ECO:0000256" key="6">
    <source>
        <dbReference type="ARBA" id="ARBA00022670"/>
    </source>
</evidence>
<dbReference type="InterPro" id="IPR012907">
    <property type="entry name" value="Peptidase_S11_C"/>
</dbReference>
<comment type="pathway">
    <text evidence="2">Cell wall biogenesis; peptidoglycan biosynthesis.</text>
</comment>
<dbReference type="GO" id="GO:0008360">
    <property type="term" value="P:regulation of cell shape"/>
    <property type="evidence" value="ECO:0007669"/>
    <property type="project" value="UniProtKB-KW"/>
</dbReference>
<dbReference type="GO" id="GO:0009002">
    <property type="term" value="F:serine-type D-Ala-D-Ala carboxypeptidase activity"/>
    <property type="evidence" value="ECO:0007669"/>
    <property type="project" value="UniProtKB-EC"/>
</dbReference>
<comment type="function">
    <text evidence="1">Removes C-terminal D-alanyl residues from sugar-peptide cell wall precursors.</text>
</comment>
<dbReference type="SUPFAM" id="SSF56601">
    <property type="entry name" value="beta-lactamase/transpeptidase-like"/>
    <property type="match status" value="1"/>
</dbReference>
<dbReference type="PANTHER" id="PTHR21581:SF6">
    <property type="entry name" value="TRAFFICKING PROTEIN PARTICLE COMPLEX SUBUNIT 12"/>
    <property type="match status" value="1"/>
</dbReference>
<dbReference type="GO" id="GO:0071555">
    <property type="term" value="P:cell wall organization"/>
    <property type="evidence" value="ECO:0007669"/>
    <property type="project" value="UniProtKB-KW"/>
</dbReference>
<keyword evidence="8" id="KW-0378">Hydrolase</keyword>
<dbReference type="GO" id="GO:0009252">
    <property type="term" value="P:peptidoglycan biosynthetic process"/>
    <property type="evidence" value="ECO:0007669"/>
    <property type="project" value="UniProtKB-UniPathway"/>
</dbReference>
<dbReference type="RefSeq" id="WP_189494932.1">
    <property type="nucleotide sequence ID" value="NZ_BMZH01000001.1"/>
</dbReference>
<evidence type="ECO:0000256" key="9">
    <source>
        <dbReference type="ARBA" id="ARBA00022960"/>
    </source>
</evidence>
<evidence type="ECO:0000256" key="4">
    <source>
        <dbReference type="ARBA" id="ARBA00012448"/>
    </source>
</evidence>
<evidence type="ECO:0000256" key="11">
    <source>
        <dbReference type="ARBA" id="ARBA00023316"/>
    </source>
</evidence>
<evidence type="ECO:0000256" key="2">
    <source>
        <dbReference type="ARBA" id="ARBA00004752"/>
    </source>
</evidence>
<reference evidence="17" key="2">
    <citation type="submission" date="2020-09" db="EMBL/GenBank/DDBJ databases">
        <authorList>
            <person name="Sun Q."/>
            <person name="Kim S."/>
        </authorList>
    </citation>
    <scope>NUCLEOTIDE SEQUENCE</scope>
    <source>
        <strain evidence="17">KCTC 32513</strain>
    </source>
</reference>
<evidence type="ECO:0000256" key="15">
    <source>
        <dbReference type="RuleBase" id="RU004016"/>
    </source>
</evidence>